<sequence>MIDKNSIAETLKEVLPPGAEVEFDFQGDDFVASFCWLLNNDPKRPFKRSKRVEFVVSPEALEDFSNVGNKKEARLQMNLEMYLNHMLDEFEPDHQAPEGFAEPTEKWRIDSMYFLETLESIPGIKRRLF</sequence>
<dbReference type="Proteomes" id="UP000317839">
    <property type="component" value="Unassembled WGS sequence"/>
</dbReference>
<dbReference type="OrthoDB" id="6196722at2"/>
<protein>
    <submittedName>
        <fullName evidence="1">Uncharacterized protein</fullName>
    </submittedName>
</protein>
<dbReference type="AlphaFoldDB" id="A0A545TDA1"/>
<gene>
    <name evidence="1" type="ORF">FLL45_09465</name>
</gene>
<dbReference type="RefSeq" id="WP_142941773.1">
    <property type="nucleotide sequence ID" value="NZ_VIKR01000002.1"/>
</dbReference>
<evidence type="ECO:0000313" key="2">
    <source>
        <dbReference type="Proteomes" id="UP000317839"/>
    </source>
</evidence>
<evidence type="ECO:0000313" key="1">
    <source>
        <dbReference type="EMBL" id="TQV75156.1"/>
    </source>
</evidence>
<proteinExistence type="predicted"/>
<keyword evidence="2" id="KW-1185">Reference proteome</keyword>
<dbReference type="EMBL" id="VIKR01000002">
    <property type="protein sequence ID" value="TQV75156.1"/>
    <property type="molecule type" value="Genomic_DNA"/>
</dbReference>
<organism evidence="1 2">
    <name type="scientific">Aliikangiella marina</name>
    <dbReference type="NCBI Taxonomy" id="1712262"/>
    <lineage>
        <taxon>Bacteria</taxon>
        <taxon>Pseudomonadati</taxon>
        <taxon>Pseudomonadota</taxon>
        <taxon>Gammaproteobacteria</taxon>
        <taxon>Oceanospirillales</taxon>
        <taxon>Pleioneaceae</taxon>
        <taxon>Aliikangiella</taxon>
    </lineage>
</organism>
<comment type="caution">
    <text evidence="1">The sequence shown here is derived from an EMBL/GenBank/DDBJ whole genome shotgun (WGS) entry which is preliminary data.</text>
</comment>
<reference evidence="1 2" key="1">
    <citation type="submission" date="2019-06" db="EMBL/GenBank/DDBJ databases">
        <title>Draft genome of Aliikangiella marina GYP-15.</title>
        <authorList>
            <person name="Wang G."/>
        </authorList>
    </citation>
    <scope>NUCLEOTIDE SEQUENCE [LARGE SCALE GENOMIC DNA]</scope>
    <source>
        <strain evidence="1 2">GYP-15</strain>
    </source>
</reference>
<name>A0A545TDA1_9GAMM</name>
<accession>A0A545TDA1</accession>